<accession>A0A379R723</accession>
<name>A0A379R723_SALER</name>
<evidence type="ECO:0000256" key="7">
    <source>
        <dbReference type="ARBA" id="ARBA00038514"/>
    </source>
</evidence>
<dbReference type="GO" id="GO:0022857">
    <property type="term" value="F:transmembrane transporter activity"/>
    <property type="evidence" value="ECO:0007669"/>
    <property type="project" value="InterPro"/>
</dbReference>
<feature type="transmembrane region" description="Helical" evidence="8">
    <location>
        <begin position="332"/>
        <end position="352"/>
    </location>
</feature>
<dbReference type="InterPro" id="IPR050382">
    <property type="entry name" value="MFS_Na/Anion_cotransporter"/>
</dbReference>
<feature type="transmembrane region" description="Helical" evidence="8">
    <location>
        <begin position="240"/>
        <end position="264"/>
    </location>
</feature>
<reference evidence="11 12" key="1">
    <citation type="submission" date="2018-06" db="EMBL/GenBank/DDBJ databases">
        <authorList>
            <consortium name="Pathogen Informatics"/>
            <person name="Doyle S."/>
        </authorList>
    </citation>
    <scope>NUCLEOTIDE SEQUENCE [LARGE SCALE GENOMIC DNA]</scope>
    <source>
        <strain evidence="11 12">NCTC6385</strain>
    </source>
</reference>
<feature type="transmembrane region" description="Helical" evidence="8">
    <location>
        <begin position="57"/>
        <end position="78"/>
    </location>
</feature>
<dbReference type="Proteomes" id="UP000254463">
    <property type="component" value="Unassembled WGS sequence"/>
</dbReference>
<dbReference type="CDD" id="cd17319">
    <property type="entry name" value="MFS_ExuT_GudP_like"/>
    <property type="match status" value="1"/>
</dbReference>
<dbReference type="AlphaFoldDB" id="A0A379R723"/>
<feature type="transmembrane region" description="Helical" evidence="8">
    <location>
        <begin position="372"/>
        <end position="391"/>
    </location>
</feature>
<dbReference type="EMBL" id="RUTY01000009">
    <property type="protein sequence ID" value="MLE30226.1"/>
    <property type="molecule type" value="Genomic_DNA"/>
</dbReference>
<keyword evidence="4 8" id="KW-0812">Transmembrane</keyword>
<feature type="transmembrane region" description="Helical" evidence="8">
    <location>
        <begin position="150"/>
        <end position="172"/>
    </location>
</feature>
<dbReference type="Proteomes" id="UP000885317">
    <property type="component" value="Unassembled WGS sequence"/>
</dbReference>
<evidence type="ECO:0000256" key="4">
    <source>
        <dbReference type="ARBA" id="ARBA00022692"/>
    </source>
</evidence>
<dbReference type="GO" id="GO:0005886">
    <property type="term" value="C:plasma membrane"/>
    <property type="evidence" value="ECO:0007669"/>
    <property type="project" value="UniProtKB-SubCell"/>
</dbReference>
<feature type="transmembrane region" description="Helical" evidence="8">
    <location>
        <begin position="305"/>
        <end position="325"/>
    </location>
</feature>
<dbReference type="PROSITE" id="PS50850">
    <property type="entry name" value="MFS"/>
    <property type="match status" value="1"/>
</dbReference>
<feature type="transmembrane region" description="Helical" evidence="8">
    <location>
        <begin position="398"/>
        <end position="417"/>
    </location>
</feature>
<evidence type="ECO:0000313" key="11">
    <source>
        <dbReference type="EMBL" id="SUF95101.1"/>
    </source>
</evidence>
<dbReference type="PANTHER" id="PTHR11662:SF399">
    <property type="entry name" value="FI19708P1-RELATED"/>
    <property type="match status" value="1"/>
</dbReference>
<feature type="domain" description="Major facilitator superfamily (MFS) profile" evidence="9">
    <location>
        <begin position="20"/>
        <end position="420"/>
    </location>
</feature>
<evidence type="ECO:0000256" key="2">
    <source>
        <dbReference type="ARBA" id="ARBA00022475"/>
    </source>
</evidence>
<evidence type="ECO:0000313" key="10">
    <source>
        <dbReference type="EMBL" id="MLE30226.1"/>
    </source>
</evidence>
<sequence length="420" mass="46998">MSPETSSKPIKSVSPKRFLIIFILFIAIFTAYLDRVNTSIFAADDKFLLDMGIFNSPLHIGLLMSVFLVAYGISSFLLGSVGDIWGLRKAMLTAVLLWCVSLFIGGLATTFSVILISRVLLGIGEGWYYPMQNGVVKNWFPENERGRANAIWVIGQSVAPAVAMPFFTYIVGAHGWREAYHISFALTLLPLCLIWFFLKDTPPQYAGNDKNYNKKETINNNVPELPLAHRLSSFIFNYQYWILVYWYMTMTAIYWGLVSWLPVYLKSERGFSWHEMGWIASLPFILTIFTKALNGWLNDKYKRSAPLLFLALFLGAIFIYLAVTVTDKYNSAILLSFAFGTTSMATSVAWTLLQKIVPQYSISTSSGVMNGIASFVSSIMPVAIGYIISITSSYASGMYLLVCSGFAASLVVLPLILKKY</sequence>
<dbReference type="InterPro" id="IPR036259">
    <property type="entry name" value="MFS_trans_sf"/>
</dbReference>
<feature type="transmembrane region" description="Helical" evidence="8">
    <location>
        <begin position="179"/>
        <end position="198"/>
    </location>
</feature>
<evidence type="ECO:0000256" key="8">
    <source>
        <dbReference type="SAM" id="Phobius"/>
    </source>
</evidence>
<dbReference type="InterPro" id="IPR011701">
    <property type="entry name" value="MFS"/>
</dbReference>
<dbReference type="SUPFAM" id="SSF103473">
    <property type="entry name" value="MFS general substrate transporter"/>
    <property type="match status" value="1"/>
</dbReference>
<dbReference type="Pfam" id="PF07690">
    <property type="entry name" value="MFS_1"/>
    <property type="match status" value="1"/>
</dbReference>
<keyword evidence="3" id="KW-0997">Cell inner membrane</keyword>
<proteinExistence type="inferred from homology"/>
<gene>
    <name evidence="11" type="primary">yjjL_1</name>
    <name evidence="10" type="ORF">EBH50_09640</name>
    <name evidence="11" type="ORF">NCTC6385_02022</name>
</gene>
<dbReference type="InterPro" id="IPR020846">
    <property type="entry name" value="MFS_dom"/>
</dbReference>
<dbReference type="EMBL" id="UGWV01000002">
    <property type="protein sequence ID" value="SUF95101.1"/>
    <property type="molecule type" value="Genomic_DNA"/>
</dbReference>
<evidence type="ECO:0000256" key="3">
    <source>
        <dbReference type="ARBA" id="ARBA00022519"/>
    </source>
</evidence>
<evidence type="ECO:0000256" key="5">
    <source>
        <dbReference type="ARBA" id="ARBA00022989"/>
    </source>
</evidence>
<evidence type="ECO:0000256" key="6">
    <source>
        <dbReference type="ARBA" id="ARBA00023136"/>
    </source>
</evidence>
<reference evidence="10" key="2">
    <citation type="submission" date="2018-10" db="EMBL/GenBank/DDBJ databases">
        <authorList>
            <consortium name="PulseNet: The National Subtyping Network for Foodborne Disease Surveillance"/>
            <person name="Tarr C.L."/>
            <person name="Trees E."/>
            <person name="Katz L.S."/>
            <person name="Carleton-Romer H.A."/>
            <person name="Stroika S."/>
            <person name="Kucerova Z."/>
            <person name="Roache K.F."/>
            <person name="Sabol A.L."/>
            <person name="Besser J."/>
            <person name="Gerner-Smidt P."/>
        </authorList>
    </citation>
    <scope>NUCLEOTIDE SEQUENCE [LARGE SCALE GENOMIC DNA]</scope>
    <source>
        <strain evidence="10">PNUSAS056479</strain>
    </source>
</reference>
<feature type="transmembrane region" description="Helical" evidence="8">
    <location>
        <begin position="90"/>
        <end position="121"/>
    </location>
</feature>
<organism evidence="10">
    <name type="scientific">Salmonella enterica</name>
    <name type="common">Salmonella choleraesuis</name>
    <dbReference type="NCBI Taxonomy" id="28901"/>
    <lineage>
        <taxon>Bacteria</taxon>
        <taxon>Pseudomonadati</taxon>
        <taxon>Pseudomonadota</taxon>
        <taxon>Gammaproteobacteria</taxon>
        <taxon>Enterobacterales</taxon>
        <taxon>Enterobacteriaceae</taxon>
        <taxon>Salmonella</taxon>
    </lineage>
</organism>
<dbReference type="PANTHER" id="PTHR11662">
    <property type="entry name" value="SOLUTE CARRIER FAMILY 17"/>
    <property type="match status" value="1"/>
</dbReference>
<feature type="transmembrane region" description="Helical" evidence="8">
    <location>
        <begin position="276"/>
        <end position="293"/>
    </location>
</feature>
<evidence type="ECO:0000256" key="1">
    <source>
        <dbReference type="ARBA" id="ARBA00004429"/>
    </source>
</evidence>
<keyword evidence="6 8" id="KW-0472">Membrane</keyword>
<comment type="subcellular location">
    <subcellularLocation>
        <location evidence="1">Cell inner membrane</location>
        <topology evidence="1">Multi-pass membrane protein</topology>
    </subcellularLocation>
</comment>
<comment type="similarity">
    <text evidence="7">Belongs to the major facilitator superfamily. Phthalate permease family.</text>
</comment>
<protein>
    <submittedName>
        <fullName evidence="10">MFS transporter</fullName>
    </submittedName>
    <submittedName>
        <fullName evidence="11">Membrane protein</fullName>
    </submittedName>
</protein>
<keyword evidence="2" id="KW-1003">Cell membrane</keyword>
<keyword evidence="5 8" id="KW-1133">Transmembrane helix</keyword>
<evidence type="ECO:0000313" key="12">
    <source>
        <dbReference type="Proteomes" id="UP000254463"/>
    </source>
</evidence>
<evidence type="ECO:0000259" key="9">
    <source>
        <dbReference type="PROSITE" id="PS50850"/>
    </source>
</evidence>
<dbReference type="Gene3D" id="1.20.1250.20">
    <property type="entry name" value="MFS general substrate transporter like domains"/>
    <property type="match status" value="2"/>
</dbReference>